<dbReference type="GO" id="GO:0015038">
    <property type="term" value="F:glutathione disulfide oxidoreductase activity"/>
    <property type="evidence" value="ECO:0007669"/>
    <property type="project" value="TreeGrafter"/>
</dbReference>
<evidence type="ECO:0000256" key="2">
    <source>
        <dbReference type="SAM" id="SignalP"/>
    </source>
</evidence>
<sequence>MFSLKLSLLAVFLVWAVGSHAAPAVHRHRAVHAQLMHRHHIKSQMPVPAPHVLFEAQEKPNNSSPPQVLHGDHDLDRPPPRRTLRFERSLISVNILGIARVDWSTAALQRSFTPAKAPASQYEAFDSLDARYRPPRCDNMPSPRRVRLLMLAGLATFFFVLFYTSGFDSSHDAELRNSQGFVQKTKDAMKGAPPPGEAVLDSQTGQKAGHIPADKDADGDVDEDDREMAAGMQERLKAAEKQAKEKANEKGGMRPDPPRQVIGVGSSADGQKDEEAKRAGNGAEAIVKVETKEKEPEESKEMREAATELASILKKSPMVIFSKSYCPFSKRAKGLLLEKYSITPEPYVVELDKHPLTTYMQNQLEKKTGRRTVPNIMVNGVSIGGADDVLDLDKSDSLVSKILQYGGGKIEIAERFVTGGSVH</sequence>
<dbReference type="InterPro" id="IPR014025">
    <property type="entry name" value="Glutaredoxin_subgr"/>
</dbReference>
<evidence type="ECO:0000259" key="3">
    <source>
        <dbReference type="Pfam" id="PF00462"/>
    </source>
</evidence>
<name>A0A0P7AFQ3_9HYPO</name>
<feature type="domain" description="Glutaredoxin" evidence="3">
    <location>
        <begin position="319"/>
        <end position="383"/>
    </location>
</feature>
<dbReference type="SUPFAM" id="SSF52833">
    <property type="entry name" value="Thioredoxin-like"/>
    <property type="match status" value="1"/>
</dbReference>
<dbReference type="AlphaFoldDB" id="A0A0P7AFQ3"/>
<gene>
    <name evidence="4" type="ORF">AK830_g10468</name>
</gene>
<proteinExistence type="predicted"/>
<feature type="compositionally biased region" description="Basic and acidic residues" evidence="1">
    <location>
        <begin position="234"/>
        <end position="257"/>
    </location>
</feature>
<feature type="signal peptide" evidence="2">
    <location>
        <begin position="1"/>
        <end position="21"/>
    </location>
</feature>
<dbReference type="InterPro" id="IPR036249">
    <property type="entry name" value="Thioredoxin-like_sf"/>
</dbReference>
<dbReference type="NCBIfam" id="TIGR02180">
    <property type="entry name" value="GRX_euk"/>
    <property type="match status" value="1"/>
</dbReference>
<dbReference type="EMBL" id="LKCW01000218">
    <property type="protein sequence ID" value="KPM36096.1"/>
    <property type="molecule type" value="Genomic_DNA"/>
</dbReference>
<evidence type="ECO:0000313" key="5">
    <source>
        <dbReference type="Proteomes" id="UP000050424"/>
    </source>
</evidence>
<protein>
    <recommendedName>
        <fullName evidence="3">Glutaredoxin domain-containing protein</fullName>
    </recommendedName>
</protein>
<dbReference type="Gene3D" id="3.40.30.10">
    <property type="entry name" value="Glutaredoxin"/>
    <property type="match status" value="1"/>
</dbReference>
<dbReference type="PANTHER" id="PTHR45694">
    <property type="entry name" value="GLUTAREDOXIN 2"/>
    <property type="match status" value="1"/>
</dbReference>
<evidence type="ECO:0000256" key="1">
    <source>
        <dbReference type="SAM" id="MobiDB-lite"/>
    </source>
</evidence>
<keyword evidence="5" id="KW-1185">Reference proteome</keyword>
<dbReference type="PANTHER" id="PTHR45694:SF5">
    <property type="entry name" value="GLUTAREDOXIN 2"/>
    <property type="match status" value="1"/>
</dbReference>
<dbReference type="Pfam" id="PF00462">
    <property type="entry name" value="Glutaredoxin"/>
    <property type="match status" value="1"/>
</dbReference>
<keyword evidence="2" id="KW-0732">Signal</keyword>
<feature type="region of interest" description="Disordered" evidence="1">
    <location>
        <begin position="57"/>
        <end position="80"/>
    </location>
</feature>
<evidence type="ECO:0000313" key="4">
    <source>
        <dbReference type="EMBL" id="KPM36096.1"/>
    </source>
</evidence>
<dbReference type="PRINTS" id="PR00160">
    <property type="entry name" value="GLUTAREDOXIN"/>
</dbReference>
<dbReference type="GO" id="GO:0000324">
    <property type="term" value="C:fungal-type vacuole"/>
    <property type="evidence" value="ECO:0007669"/>
    <property type="project" value="TreeGrafter"/>
</dbReference>
<dbReference type="InterPro" id="IPR011899">
    <property type="entry name" value="Glutaredoxin_euk/vir"/>
</dbReference>
<dbReference type="InterPro" id="IPR002109">
    <property type="entry name" value="Glutaredoxin"/>
</dbReference>
<accession>A0A0P7AFQ3</accession>
<feature type="compositionally biased region" description="Basic and acidic residues" evidence="1">
    <location>
        <begin position="70"/>
        <end position="80"/>
    </location>
</feature>
<dbReference type="GO" id="GO:0005801">
    <property type="term" value="C:cis-Golgi network"/>
    <property type="evidence" value="ECO:0007669"/>
    <property type="project" value="TreeGrafter"/>
</dbReference>
<dbReference type="Proteomes" id="UP000050424">
    <property type="component" value="Unassembled WGS sequence"/>
</dbReference>
<dbReference type="OrthoDB" id="423313at2759"/>
<dbReference type="GO" id="GO:0034599">
    <property type="term" value="P:cellular response to oxidative stress"/>
    <property type="evidence" value="ECO:0007669"/>
    <property type="project" value="TreeGrafter"/>
</dbReference>
<dbReference type="CDD" id="cd03419">
    <property type="entry name" value="GRX_GRXh_1_2_like"/>
    <property type="match status" value="1"/>
</dbReference>
<comment type="caution">
    <text evidence="4">The sequence shown here is derived from an EMBL/GenBank/DDBJ whole genome shotgun (WGS) entry which is preliminary data.</text>
</comment>
<feature type="chain" id="PRO_5006134813" description="Glutaredoxin domain-containing protein" evidence="2">
    <location>
        <begin position="22"/>
        <end position="423"/>
    </location>
</feature>
<dbReference type="PROSITE" id="PS51354">
    <property type="entry name" value="GLUTAREDOXIN_2"/>
    <property type="match status" value="1"/>
</dbReference>
<organism evidence="4 5">
    <name type="scientific">Neonectria ditissima</name>
    <dbReference type="NCBI Taxonomy" id="78410"/>
    <lineage>
        <taxon>Eukaryota</taxon>
        <taxon>Fungi</taxon>
        <taxon>Dikarya</taxon>
        <taxon>Ascomycota</taxon>
        <taxon>Pezizomycotina</taxon>
        <taxon>Sordariomycetes</taxon>
        <taxon>Hypocreomycetidae</taxon>
        <taxon>Hypocreales</taxon>
        <taxon>Nectriaceae</taxon>
        <taxon>Neonectria</taxon>
    </lineage>
</organism>
<feature type="region of interest" description="Disordered" evidence="1">
    <location>
        <begin position="186"/>
        <end position="281"/>
    </location>
</feature>
<dbReference type="GO" id="GO:0005796">
    <property type="term" value="C:Golgi lumen"/>
    <property type="evidence" value="ECO:0007669"/>
    <property type="project" value="TreeGrafter"/>
</dbReference>
<reference evidence="4 5" key="1">
    <citation type="submission" date="2015-09" db="EMBL/GenBank/DDBJ databases">
        <title>Draft genome of a European isolate of the apple canker pathogen Neonectria ditissima.</title>
        <authorList>
            <person name="Gomez-Cortecero A."/>
            <person name="Harrison R.J."/>
            <person name="Armitage A.D."/>
        </authorList>
    </citation>
    <scope>NUCLEOTIDE SEQUENCE [LARGE SCALE GENOMIC DNA]</scope>
    <source>
        <strain evidence="4 5">R09/05</strain>
    </source>
</reference>
<dbReference type="STRING" id="78410.A0A0P7AFQ3"/>